<dbReference type="InterPro" id="IPR029058">
    <property type="entry name" value="AB_hydrolase_fold"/>
</dbReference>
<dbReference type="SUPFAM" id="SSF53474">
    <property type="entry name" value="alpha/beta-Hydrolases"/>
    <property type="match status" value="1"/>
</dbReference>
<evidence type="ECO:0000256" key="2">
    <source>
        <dbReference type="ARBA" id="ARBA00022487"/>
    </source>
</evidence>
<dbReference type="AlphaFoldDB" id="A0AAN7PB30"/>
<dbReference type="Proteomes" id="UP001353858">
    <property type="component" value="Unassembled WGS sequence"/>
</dbReference>
<dbReference type="PANTHER" id="PTHR43142:SF1">
    <property type="entry name" value="CARBOXYLIC ESTER HYDROLASE"/>
    <property type="match status" value="1"/>
</dbReference>
<name>A0AAN7PB30_9COLE</name>
<comment type="caution">
    <text evidence="7">The sequence shown here is derived from an EMBL/GenBank/DDBJ whole genome shotgun (WGS) entry which is preliminary data.</text>
</comment>
<feature type="domain" description="Carboxylesterase type B" evidence="6">
    <location>
        <begin position="23"/>
        <end position="540"/>
    </location>
</feature>
<dbReference type="InterPro" id="IPR002018">
    <property type="entry name" value="CarbesteraseB"/>
</dbReference>
<dbReference type="GO" id="GO:0052689">
    <property type="term" value="F:carboxylic ester hydrolase activity"/>
    <property type="evidence" value="ECO:0007669"/>
    <property type="project" value="UniProtKB-KW"/>
</dbReference>
<sequence>MHASILCLLVVAVGFANAANVELTFSQGTLKGKEAVSRNGRSFRSFTGIPYAKPPINRLRFQPPEAAIPWKGIFDATKTHERCLQVYSYLKNYTVLGNEDCLYLNVYLPNVSHEEKLPVMVFIHGGAFITGSASDYNPNLLMDHDVVLVTINYRLGPFGFLTTSTFHMLGNDGLKDQALAIKWVKENIAAFGGDSEKITVFGQGAGGISAHLHMLSPLSKHLISGVIAQSGTAVGHNAIMPYFLSVRNTKFLAERLKCPVHGDMDDMMRCLIYKNGKQILEKLVEFREWDVEPITLFKPVMEPDVPGAFLIEDPARIILKGDAAKVPFITGITSNEGDLRTSDIKDFNKNIDTYLPNLLGYRNVVIHKNLKPATESIKMFYLNNKNLSNANKNQFSKMYMDSLYLHGADFAVDLHLTKSKQSVYYYIFGYKGSQSYCKLYDSSTECDYGVCHSDDLLYIFNDNKHFPNFERNEDDNKVIDLMTKLWVTFATHGNPTPEDTFGTIPKWQPSEVDHVNYYFIKDGQTVENNTSLFKKRSKFWKKLELNDKRKQLKDEL</sequence>
<dbReference type="EMBL" id="JARPUR010000003">
    <property type="protein sequence ID" value="KAK4880583.1"/>
    <property type="molecule type" value="Genomic_DNA"/>
</dbReference>
<gene>
    <name evidence="7" type="ORF">RN001_008729</name>
</gene>
<evidence type="ECO:0000256" key="4">
    <source>
        <dbReference type="ARBA" id="ARBA00023180"/>
    </source>
</evidence>
<evidence type="ECO:0000256" key="5">
    <source>
        <dbReference type="SAM" id="SignalP"/>
    </source>
</evidence>
<dbReference type="Pfam" id="PF00135">
    <property type="entry name" value="COesterase"/>
    <property type="match status" value="1"/>
</dbReference>
<keyword evidence="5" id="KW-0732">Signal</keyword>
<evidence type="ECO:0000313" key="7">
    <source>
        <dbReference type="EMBL" id="KAK4880583.1"/>
    </source>
</evidence>
<evidence type="ECO:0000256" key="1">
    <source>
        <dbReference type="ARBA" id="ARBA00005964"/>
    </source>
</evidence>
<comment type="similarity">
    <text evidence="1">Belongs to the type-B carboxylesterase/lipase family.</text>
</comment>
<keyword evidence="8" id="KW-1185">Reference proteome</keyword>
<keyword evidence="4" id="KW-0325">Glycoprotein</keyword>
<dbReference type="InterPro" id="IPR019819">
    <property type="entry name" value="Carboxylesterase_B_CS"/>
</dbReference>
<evidence type="ECO:0000256" key="3">
    <source>
        <dbReference type="ARBA" id="ARBA00022801"/>
    </source>
</evidence>
<proteinExistence type="inferred from homology"/>
<evidence type="ECO:0000313" key="8">
    <source>
        <dbReference type="Proteomes" id="UP001353858"/>
    </source>
</evidence>
<feature type="signal peptide" evidence="5">
    <location>
        <begin position="1"/>
        <end position="18"/>
    </location>
</feature>
<evidence type="ECO:0000259" key="6">
    <source>
        <dbReference type="Pfam" id="PF00135"/>
    </source>
</evidence>
<feature type="chain" id="PRO_5043034808" description="Carboxylesterase type B domain-containing protein" evidence="5">
    <location>
        <begin position="19"/>
        <end position="556"/>
    </location>
</feature>
<protein>
    <recommendedName>
        <fullName evidence="6">Carboxylesterase type B domain-containing protein</fullName>
    </recommendedName>
</protein>
<keyword evidence="2" id="KW-0719">Serine esterase</keyword>
<organism evidence="7 8">
    <name type="scientific">Aquatica leii</name>
    <dbReference type="NCBI Taxonomy" id="1421715"/>
    <lineage>
        <taxon>Eukaryota</taxon>
        <taxon>Metazoa</taxon>
        <taxon>Ecdysozoa</taxon>
        <taxon>Arthropoda</taxon>
        <taxon>Hexapoda</taxon>
        <taxon>Insecta</taxon>
        <taxon>Pterygota</taxon>
        <taxon>Neoptera</taxon>
        <taxon>Endopterygota</taxon>
        <taxon>Coleoptera</taxon>
        <taxon>Polyphaga</taxon>
        <taxon>Elateriformia</taxon>
        <taxon>Elateroidea</taxon>
        <taxon>Lampyridae</taxon>
        <taxon>Luciolinae</taxon>
        <taxon>Aquatica</taxon>
    </lineage>
</organism>
<dbReference type="Gene3D" id="3.40.50.1820">
    <property type="entry name" value="alpha/beta hydrolase"/>
    <property type="match status" value="1"/>
</dbReference>
<keyword evidence="3" id="KW-0378">Hydrolase</keyword>
<dbReference type="PROSITE" id="PS00941">
    <property type="entry name" value="CARBOXYLESTERASE_B_2"/>
    <property type="match status" value="1"/>
</dbReference>
<accession>A0AAN7PB30</accession>
<dbReference type="PANTHER" id="PTHR43142">
    <property type="entry name" value="CARBOXYLIC ESTER HYDROLASE"/>
    <property type="match status" value="1"/>
</dbReference>
<reference evidence="8" key="1">
    <citation type="submission" date="2023-01" db="EMBL/GenBank/DDBJ databases">
        <title>Key to firefly adult light organ development and bioluminescence: homeobox transcription factors regulate luciferase expression and transportation to peroxisome.</title>
        <authorList>
            <person name="Fu X."/>
        </authorList>
    </citation>
    <scope>NUCLEOTIDE SEQUENCE [LARGE SCALE GENOMIC DNA]</scope>
</reference>